<organism evidence="2 3">
    <name type="scientific">Nostocoides australiense Ben110</name>
    <dbReference type="NCBI Taxonomy" id="1193182"/>
    <lineage>
        <taxon>Bacteria</taxon>
        <taxon>Bacillati</taxon>
        <taxon>Actinomycetota</taxon>
        <taxon>Actinomycetes</taxon>
        <taxon>Micrococcales</taxon>
        <taxon>Intrasporangiaceae</taxon>
        <taxon>Nostocoides</taxon>
    </lineage>
</organism>
<feature type="compositionally biased region" description="Basic and acidic residues" evidence="1">
    <location>
        <begin position="167"/>
        <end position="212"/>
    </location>
</feature>
<gene>
    <name evidence="2" type="ORF">BN11_1470002</name>
</gene>
<dbReference type="AlphaFoldDB" id="W6JSV6"/>
<name>W6JSV6_9MICO</name>
<keyword evidence="3" id="KW-1185">Reference proteome</keyword>
<dbReference type="Proteomes" id="UP000035763">
    <property type="component" value="Unassembled WGS sequence"/>
</dbReference>
<dbReference type="EMBL" id="CAJA01000054">
    <property type="protein sequence ID" value="CCH72238.1"/>
    <property type="molecule type" value="Genomic_DNA"/>
</dbReference>
<accession>W6JSV6</accession>
<comment type="caution">
    <text evidence="2">The sequence shown here is derived from an EMBL/GenBank/DDBJ whole genome shotgun (WGS) entry which is preliminary data.</text>
</comment>
<reference evidence="2 3" key="1">
    <citation type="journal article" date="2013" name="ISME J.">
        <title>A metabolic model for members of the genus Tetrasphaera involved in enhanced biological phosphorus removal.</title>
        <authorList>
            <person name="Kristiansen R."/>
            <person name="Nguyen H.T.T."/>
            <person name="Saunders A.M."/>
            <person name="Nielsen J.L."/>
            <person name="Wimmer R."/>
            <person name="Le V.Q."/>
            <person name="McIlroy S.J."/>
            <person name="Petrovski S."/>
            <person name="Seviour R.J."/>
            <person name="Calteau A."/>
            <person name="Nielsen K.L."/>
            <person name="Nielsen P.H."/>
        </authorList>
    </citation>
    <scope>NUCLEOTIDE SEQUENCE [LARGE SCALE GENOMIC DNA]</scope>
    <source>
        <strain evidence="2 3">Ben110</strain>
    </source>
</reference>
<evidence type="ECO:0000256" key="1">
    <source>
        <dbReference type="SAM" id="MobiDB-lite"/>
    </source>
</evidence>
<evidence type="ECO:0000313" key="3">
    <source>
        <dbReference type="Proteomes" id="UP000035763"/>
    </source>
</evidence>
<feature type="region of interest" description="Disordered" evidence="1">
    <location>
        <begin position="165"/>
        <end position="222"/>
    </location>
</feature>
<protein>
    <submittedName>
        <fullName evidence="2">Uncharacterized protein</fullName>
    </submittedName>
</protein>
<sequence>MDRDVDGDLLALADDNQVDVLDDGLDRVALHVLGQGQLLVSVDDEGEQGVGVLEGHHRVVAGHGDVDRVGAVAVDDGGHLAGAADAARRALAELGAELDVKTVLGGQLLLLKAGGGLGGGRHGDRYAVAPGRWSLRGRDIIGHHRVDHGRRIAAPRRGIVPRVVASSHRDEIREKRTRRGRDGRDGDAARPRRAGRGREDEAARRGEKETVRRVLTARRRGS</sequence>
<evidence type="ECO:0000313" key="2">
    <source>
        <dbReference type="EMBL" id="CCH72238.1"/>
    </source>
</evidence>
<proteinExistence type="predicted"/>